<sequence length="195" mass="18693">MNHRLGFVSIAFVSLMFTACGLGGYRPPSGNGGEGGDGEGGSAGSGGSGGGGGHGGVGGVGGGHASGGMGGFGGGSGGDGGTGGVSVPCGAIGPTCRPTCQSAETVPAVCMSGTWECPEGSVDAATCPGLDECCESFSDCPLTTTCVMNRCKEKLVLPKCWSDADCLGGTCDGASVCPCNQMCFNPDTPGTCVPK</sequence>
<organism evidence="2 3">
    <name type="scientific">Polyangium jinanense</name>
    <dbReference type="NCBI Taxonomy" id="2829994"/>
    <lineage>
        <taxon>Bacteria</taxon>
        <taxon>Pseudomonadati</taxon>
        <taxon>Myxococcota</taxon>
        <taxon>Polyangia</taxon>
        <taxon>Polyangiales</taxon>
        <taxon>Polyangiaceae</taxon>
        <taxon>Polyangium</taxon>
    </lineage>
</organism>
<evidence type="ECO:0000256" key="1">
    <source>
        <dbReference type="SAM" id="MobiDB-lite"/>
    </source>
</evidence>
<dbReference type="RefSeq" id="WP_272419715.1">
    <property type="nucleotide sequence ID" value="NZ_JAGTJJ010000003.1"/>
</dbReference>
<keyword evidence="3" id="KW-1185">Reference proteome</keyword>
<evidence type="ECO:0000313" key="3">
    <source>
        <dbReference type="Proteomes" id="UP001151081"/>
    </source>
</evidence>
<proteinExistence type="predicted"/>
<comment type="caution">
    <text evidence="2">The sequence shown here is derived from an EMBL/GenBank/DDBJ whole genome shotgun (WGS) entry which is preliminary data.</text>
</comment>
<dbReference type="PROSITE" id="PS51257">
    <property type="entry name" value="PROKAR_LIPOPROTEIN"/>
    <property type="match status" value="1"/>
</dbReference>
<reference evidence="2 3" key="1">
    <citation type="submission" date="2021-04" db="EMBL/GenBank/DDBJ databases">
        <title>Genome analysis of Polyangium sp.</title>
        <authorList>
            <person name="Li Y."/>
            <person name="Wang J."/>
        </authorList>
    </citation>
    <scope>NUCLEOTIDE SEQUENCE [LARGE SCALE GENOMIC DNA]</scope>
    <source>
        <strain evidence="2 3">SDU14</strain>
    </source>
</reference>
<evidence type="ECO:0000313" key="2">
    <source>
        <dbReference type="EMBL" id="MDC3981053.1"/>
    </source>
</evidence>
<dbReference type="AlphaFoldDB" id="A0A9X4AQF8"/>
<dbReference type="EMBL" id="JAGTJJ010000003">
    <property type="protein sequence ID" value="MDC3981053.1"/>
    <property type="molecule type" value="Genomic_DNA"/>
</dbReference>
<accession>A0A9X4AQF8</accession>
<protein>
    <submittedName>
        <fullName evidence="2">Uncharacterized protein</fullName>
    </submittedName>
</protein>
<feature type="region of interest" description="Disordered" evidence="1">
    <location>
        <begin position="30"/>
        <end position="60"/>
    </location>
</feature>
<name>A0A9X4AQF8_9BACT</name>
<gene>
    <name evidence="2" type="ORF">KEG57_11125</name>
</gene>
<dbReference type="Proteomes" id="UP001151081">
    <property type="component" value="Unassembled WGS sequence"/>
</dbReference>